<keyword evidence="1" id="KW-0949">S-adenosyl-L-methionine</keyword>
<reference evidence="6 7" key="1">
    <citation type="submission" date="2013-11" db="EMBL/GenBank/DDBJ databases">
        <title>The Genome Sequence of Fusobacterium sp. 7_1.</title>
        <authorList>
            <consortium name="The Broad Institute Genome Sequencing Platform"/>
            <person name="Earl A."/>
            <person name="Ward D."/>
            <person name="Feldgarden M."/>
            <person name="Gevers D."/>
            <person name="Strauss J."/>
            <person name="Ambrose C.E."/>
            <person name="Allen-Vercoe E."/>
            <person name="Walker B."/>
            <person name="Young S.K."/>
            <person name="Zeng Q."/>
            <person name="Gargeya S."/>
            <person name="Fitzgerald M."/>
            <person name="Haas B."/>
            <person name="Abouelleil A."/>
            <person name="Alvarado L."/>
            <person name="Arachchi H.M."/>
            <person name="Berlin A.M."/>
            <person name="Chapman S.B."/>
            <person name="Goldberg J."/>
            <person name="Griggs A."/>
            <person name="Gujja S."/>
            <person name="Hansen M."/>
            <person name="Howarth C."/>
            <person name="Imamovic A."/>
            <person name="Larimer J."/>
            <person name="McCowen C."/>
            <person name="Montmayeur A."/>
            <person name="Murphy C."/>
            <person name="Neiman D."/>
            <person name="Pearson M."/>
            <person name="Priest M."/>
            <person name="Roberts A."/>
            <person name="Saif S."/>
            <person name="Shea T."/>
            <person name="Sisk P."/>
            <person name="Sykes S."/>
            <person name="Wortman J."/>
            <person name="Nusbaum C."/>
            <person name="Birren B."/>
        </authorList>
    </citation>
    <scope>NUCLEOTIDE SEQUENCE [LARGE SCALE GENOMIC DNA]</scope>
    <source>
        <strain evidence="6 7">7_1</strain>
    </source>
</reference>
<organism evidence="6 7">
    <name type="scientific">Fusobacterium animalis 7_1</name>
    <dbReference type="NCBI Taxonomy" id="457405"/>
    <lineage>
        <taxon>Bacteria</taxon>
        <taxon>Fusobacteriati</taxon>
        <taxon>Fusobacteriota</taxon>
        <taxon>Fusobacteriia</taxon>
        <taxon>Fusobacteriales</taxon>
        <taxon>Fusobacteriaceae</taxon>
        <taxon>Fusobacterium</taxon>
    </lineage>
</organism>
<name>A0A140PVA0_9FUSO</name>
<dbReference type="SMART" id="SM00729">
    <property type="entry name" value="Elp3"/>
    <property type="match status" value="1"/>
</dbReference>
<keyword evidence="4" id="KW-0411">Iron-sulfur</keyword>
<proteinExistence type="predicted"/>
<evidence type="ECO:0000313" key="6">
    <source>
        <dbReference type="EMBL" id="EEO42563.1"/>
    </source>
</evidence>
<keyword evidence="3" id="KW-0408">Iron</keyword>
<dbReference type="Proteomes" id="UP000002799">
    <property type="component" value="Chromosome"/>
</dbReference>
<dbReference type="InterPro" id="IPR058240">
    <property type="entry name" value="rSAM_sf"/>
</dbReference>
<dbReference type="Pfam" id="PF04055">
    <property type="entry name" value="Radical_SAM"/>
    <property type="match status" value="1"/>
</dbReference>
<dbReference type="eggNOG" id="COG0535">
    <property type="taxonomic scope" value="Bacteria"/>
</dbReference>
<dbReference type="CDD" id="cd01335">
    <property type="entry name" value="Radical_SAM"/>
    <property type="match status" value="1"/>
</dbReference>
<dbReference type="SFLD" id="SFLDS00029">
    <property type="entry name" value="Radical_SAM"/>
    <property type="match status" value="1"/>
</dbReference>
<dbReference type="SUPFAM" id="SSF102114">
    <property type="entry name" value="Radical SAM enzymes"/>
    <property type="match status" value="1"/>
</dbReference>
<dbReference type="AlphaFoldDB" id="A0A140PVA0"/>
<dbReference type="HOGENOM" id="CLU_009273_4_1_0"/>
<dbReference type="InterPro" id="IPR013785">
    <property type="entry name" value="Aldolase_TIM"/>
</dbReference>
<dbReference type="PROSITE" id="PS51918">
    <property type="entry name" value="RADICAL_SAM"/>
    <property type="match status" value="1"/>
</dbReference>
<dbReference type="SFLD" id="SFLDG01067">
    <property type="entry name" value="SPASM/twitch_domain_containing"/>
    <property type="match status" value="1"/>
</dbReference>
<evidence type="ECO:0000256" key="1">
    <source>
        <dbReference type="ARBA" id="ARBA00022691"/>
    </source>
</evidence>
<keyword evidence="2" id="KW-0479">Metal-binding</keyword>
<dbReference type="GO" id="GO:0003824">
    <property type="term" value="F:catalytic activity"/>
    <property type="evidence" value="ECO:0007669"/>
    <property type="project" value="InterPro"/>
</dbReference>
<evidence type="ECO:0000256" key="4">
    <source>
        <dbReference type="ARBA" id="ARBA00023014"/>
    </source>
</evidence>
<dbReference type="InterPro" id="IPR006638">
    <property type="entry name" value="Elp3/MiaA/NifB-like_rSAM"/>
</dbReference>
<accession>A0A140PVA0</accession>
<dbReference type="GO" id="GO:0046872">
    <property type="term" value="F:metal ion binding"/>
    <property type="evidence" value="ECO:0007669"/>
    <property type="project" value="UniProtKB-KW"/>
</dbReference>
<dbReference type="GO" id="GO:0051536">
    <property type="term" value="F:iron-sulfur cluster binding"/>
    <property type="evidence" value="ECO:0007669"/>
    <property type="project" value="UniProtKB-KW"/>
</dbReference>
<dbReference type="InterPro" id="IPR050377">
    <property type="entry name" value="Radical_SAM_PqqE_MftC-like"/>
</dbReference>
<dbReference type="EMBL" id="CP007062">
    <property type="protein sequence ID" value="EEO42563.1"/>
    <property type="molecule type" value="Genomic_DNA"/>
</dbReference>
<dbReference type="PANTHER" id="PTHR11228">
    <property type="entry name" value="RADICAL SAM DOMAIN PROTEIN"/>
    <property type="match status" value="1"/>
</dbReference>
<evidence type="ECO:0000313" key="7">
    <source>
        <dbReference type="Proteomes" id="UP000002799"/>
    </source>
</evidence>
<dbReference type="Gene3D" id="3.20.20.70">
    <property type="entry name" value="Aldolase class I"/>
    <property type="match status" value="1"/>
</dbReference>
<sequence length="367" mass="43633">MENSKMLLKYLINKSYFNKMKNRKKIKYLQFYITNKCTESCEHCYLKNTKIQKELTTKEVISKIEEFLEYCQKTNKIPIIDLIGGDPFLRLDIKNILRYLKLKKINFGIKGNPNLLPQNINLLVEYGARRYQLSLDGTEEIHDRIRSKGSFKKTIESIKLLNDVNIPVNIKFTLSSENETELWKLLYYLYTQNLKISSFSISRYHNSEFLKNSYNKKKFEKFFDDFISELESFYKLQAKNKRINILINFKEHLWYPYLHQNGYILEEIYSEIEKNSYTLSCSLISCDSIFLKSDGTYIVCPKIDNFKGSKIFSEYKERKKAYLKNVIEKSCVNCLYKKSCMGCLAFYNNFKDIACFLHSTLKEFVKM</sequence>
<evidence type="ECO:0000259" key="5">
    <source>
        <dbReference type="PROSITE" id="PS51918"/>
    </source>
</evidence>
<dbReference type="RefSeq" id="WP_008701251.1">
    <property type="nucleotide sequence ID" value="NZ_AKBT01000001.1"/>
</dbReference>
<dbReference type="PANTHER" id="PTHR11228:SF7">
    <property type="entry name" value="PQQA PEPTIDE CYCLASE"/>
    <property type="match status" value="1"/>
</dbReference>
<evidence type="ECO:0000256" key="3">
    <source>
        <dbReference type="ARBA" id="ARBA00023004"/>
    </source>
</evidence>
<feature type="domain" description="Radical SAM core" evidence="5">
    <location>
        <begin position="23"/>
        <end position="246"/>
    </location>
</feature>
<protein>
    <recommendedName>
        <fullName evidence="5">Radical SAM core domain-containing protein</fullName>
    </recommendedName>
</protein>
<dbReference type="KEGG" id="fne:FSDG_01122"/>
<evidence type="ECO:0000256" key="2">
    <source>
        <dbReference type="ARBA" id="ARBA00022723"/>
    </source>
</evidence>
<gene>
    <name evidence="6" type="ORF">FSDG_01122</name>
</gene>
<dbReference type="InterPro" id="IPR007197">
    <property type="entry name" value="rSAM"/>
</dbReference>